<feature type="compositionally biased region" description="Pro residues" evidence="1">
    <location>
        <begin position="349"/>
        <end position="359"/>
    </location>
</feature>
<dbReference type="EMBL" id="JBBDGL010000001">
    <property type="protein sequence ID" value="MEJ1154957.1"/>
    <property type="molecule type" value="Genomic_DNA"/>
</dbReference>
<feature type="region of interest" description="Disordered" evidence="1">
    <location>
        <begin position="279"/>
        <end position="359"/>
    </location>
</feature>
<feature type="transmembrane region" description="Helical" evidence="2">
    <location>
        <begin position="120"/>
        <end position="141"/>
    </location>
</feature>
<evidence type="ECO:0000256" key="1">
    <source>
        <dbReference type="SAM" id="MobiDB-lite"/>
    </source>
</evidence>
<keyword evidence="4" id="KW-1185">Reference proteome</keyword>
<keyword evidence="2" id="KW-0472">Membrane</keyword>
<feature type="transmembrane region" description="Helical" evidence="2">
    <location>
        <begin position="153"/>
        <end position="176"/>
    </location>
</feature>
<dbReference type="RefSeq" id="WP_337337376.1">
    <property type="nucleotide sequence ID" value="NZ_JBBDGL010000001.1"/>
</dbReference>
<name>A0ABU8LRR7_9MICO</name>
<protein>
    <submittedName>
        <fullName evidence="3">DUF2304 domain-containing protein</fullName>
    </submittedName>
</protein>
<keyword evidence="2" id="KW-0812">Transmembrane</keyword>
<evidence type="ECO:0000313" key="4">
    <source>
        <dbReference type="Proteomes" id="UP001368654"/>
    </source>
</evidence>
<proteinExistence type="predicted"/>
<reference evidence="3 4" key="1">
    <citation type="submission" date="2024-02" db="EMBL/GenBank/DDBJ databases">
        <authorList>
            <person name="Saticioglu I.B."/>
        </authorList>
    </citation>
    <scope>NUCLEOTIDE SEQUENCE [LARGE SCALE GENOMIC DNA]</scope>
    <source>
        <strain evidence="3 4">Mu-86</strain>
    </source>
</reference>
<evidence type="ECO:0000256" key="2">
    <source>
        <dbReference type="SAM" id="Phobius"/>
    </source>
</evidence>
<sequence length="359" mass="37847">MTAPEHSLGSVPAAASAEEQALPPLMRAAIWVAIGALIAAALVCVVWVLVGEQNGIIGRAFATVLLLAAFAGVTILDVHLAPRRPSWFALASMATWIVLLLIGAVMIWMPERTWWLASRFVNFLIIVLIFQLVLLHVRLYVKAFARRVTTFTQVVAIVTIVLVVTLAVLLTLPLMFSEWLDFSDLYGRVVVAVAILAAVGTALLPLVNVLFTPHTPRPASPAHSGGNAHYGAIAAAPAPEPLPWPYYVDGKTPLPMLPDGSPDWNAYYSGQPSAGAYVFPTPDQSSLAASESESAAAEGSAGEQAPAAHVAVAPEDASANVQADVAPAVATETATAPTVAADEIDYRNFPPPPPLPPRP</sequence>
<feature type="compositionally biased region" description="Low complexity" evidence="1">
    <location>
        <begin position="323"/>
        <end position="341"/>
    </location>
</feature>
<feature type="compositionally biased region" description="Low complexity" evidence="1">
    <location>
        <begin position="284"/>
        <end position="308"/>
    </location>
</feature>
<keyword evidence="2" id="KW-1133">Transmembrane helix</keyword>
<accession>A0ABU8LRR7</accession>
<gene>
    <name evidence="3" type="ORF">WDU96_04980</name>
</gene>
<organism evidence="3 4">
    <name type="scientific">Microbacterium marmarense</name>
    <dbReference type="NCBI Taxonomy" id="3122051"/>
    <lineage>
        <taxon>Bacteria</taxon>
        <taxon>Bacillati</taxon>
        <taxon>Actinomycetota</taxon>
        <taxon>Actinomycetes</taxon>
        <taxon>Micrococcales</taxon>
        <taxon>Microbacteriaceae</taxon>
        <taxon>Microbacterium</taxon>
    </lineage>
</organism>
<feature type="transmembrane region" description="Helical" evidence="2">
    <location>
        <begin position="88"/>
        <end position="108"/>
    </location>
</feature>
<dbReference type="Proteomes" id="UP001368654">
    <property type="component" value="Unassembled WGS sequence"/>
</dbReference>
<feature type="transmembrane region" description="Helical" evidence="2">
    <location>
        <begin position="188"/>
        <end position="211"/>
    </location>
</feature>
<comment type="caution">
    <text evidence="3">The sequence shown here is derived from an EMBL/GenBank/DDBJ whole genome shotgun (WGS) entry which is preliminary data.</text>
</comment>
<evidence type="ECO:0000313" key="3">
    <source>
        <dbReference type="EMBL" id="MEJ1154957.1"/>
    </source>
</evidence>
<feature type="transmembrane region" description="Helical" evidence="2">
    <location>
        <begin position="28"/>
        <end position="50"/>
    </location>
</feature>
<feature type="transmembrane region" description="Helical" evidence="2">
    <location>
        <begin position="56"/>
        <end position="76"/>
    </location>
</feature>